<dbReference type="AlphaFoldDB" id="A0A819BEQ9"/>
<organism evidence="1 2">
    <name type="scientific">Rotaria sordida</name>
    <dbReference type="NCBI Taxonomy" id="392033"/>
    <lineage>
        <taxon>Eukaryota</taxon>
        <taxon>Metazoa</taxon>
        <taxon>Spiralia</taxon>
        <taxon>Gnathifera</taxon>
        <taxon>Rotifera</taxon>
        <taxon>Eurotatoria</taxon>
        <taxon>Bdelloidea</taxon>
        <taxon>Philodinida</taxon>
        <taxon>Philodinidae</taxon>
        <taxon>Rotaria</taxon>
    </lineage>
</organism>
<proteinExistence type="predicted"/>
<dbReference type="SUPFAM" id="SSF52047">
    <property type="entry name" value="RNI-like"/>
    <property type="match status" value="3"/>
</dbReference>
<accession>A0A819BEQ9</accession>
<name>A0A819BEQ9_9BILA</name>
<dbReference type="PANTHER" id="PTHR38926:SF5">
    <property type="entry name" value="F-BOX AND LEUCINE-RICH REPEAT PROTEIN 6"/>
    <property type="match status" value="1"/>
</dbReference>
<dbReference type="PANTHER" id="PTHR38926">
    <property type="entry name" value="F-BOX DOMAIN CONTAINING PROTEIN, EXPRESSED"/>
    <property type="match status" value="1"/>
</dbReference>
<dbReference type="InterPro" id="IPR032675">
    <property type="entry name" value="LRR_dom_sf"/>
</dbReference>
<evidence type="ECO:0000313" key="2">
    <source>
        <dbReference type="Proteomes" id="UP000663874"/>
    </source>
</evidence>
<gene>
    <name evidence="1" type="ORF">FNK824_LOCUS14956</name>
</gene>
<reference evidence="1" key="1">
    <citation type="submission" date="2021-02" db="EMBL/GenBank/DDBJ databases">
        <authorList>
            <person name="Nowell W R."/>
        </authorList>
    </citation>
    <scope>NUCLEOTIDE SEQUENCE</scope>
</reference>
<evidence type="ECO:0000313" key="1">
    <source>
        <dbReference type="EMBL" id="CAF3800132.1"/>
    </source>
</evidence>
<sequence>MGLLPAYIDKVEELFISEQDTPGQVYAFLSFFPSFELFKQLRTFYFQFNDEAIDWPIVERALNSLSKTRIDTLSIKAMNTDNRSPLGIVIINLFRLKSLKRFSLMSKIDSINWSDLTKISSNIEHLTISGVHFRFQDLQYIFQCAHHLKYLDVDLINMIYIDYDETETIPKKNIRPISTLSTLILYFQQNSPITMNMLRQYFNCMPVLNRLEIKAHTELLDANAWKMLLETSLPLLTHFTLRTTTFRLEEVDLQNVLASFQSSYWISKKNFNIILTKHEYSDFNGFGIDKMKYNVRYEFDWPVIQCWIAPDRTDDFRFCMGLLPAYIDKIEELSISEQDTPDQVYAFLSVFPSFELFKQLRTLYFHFNGEAIDWPIVERALNSLSQTTIDTLSIKAMNTDNRSSLGNVIINLFGLKSLKRFSFRSKIDSINWSDLTKISSNIEHLTISGIHFRFQDLQYISKCAPHLKYLDVDLINIMYPYHDEAEMNPKKSLILMSTLRTLVLYFQRDSSITMNMLTEYFNCMPVLNRLEIKAHTELLDGNVWKMLLETSLPLLTHFTLRTTTFRVEEVDLHHVLASFQSSYWISKKNFNIIITKHEYSDFNGFGIDKMKYNVRYEFDWPVIQCWIAPDRTDLLRAFTFQLNQRFNALITQCQRLRFDFIQCHKDDFRFCMGLLPAYIDKIQELAISEQDTPGQVYAFLSFFPSFELFKQLRTLYFHFNGEGINWNIVERALNSLSKIRIDSLSINAMETDDKALLENVIINLFGLKSLKRFSLRSKMRSINWADLKKVSSNIEHLTISGINFEFEDLQYIFKCAPSLKYLDVELIDKIYFHYNEKKERAKKNILPMLTLHTLVLYFEQDSSITVDMLAKYFNAMPVLKRLEIKAHNEILDGNKL</sequence>
<protein>
    <submittedName>
        <fullName evidence="1">Uncharacterized protein</fullName>
    </submittedName>
</protein>
<dbReference type="EMBL" id="CAJOBE010002112">
    <property type="protein sequence ID" value="CAF3800132.1"/>
    <property type="molecule type" value="Genomic_DNA"/>
</dbReference>
<comment type="caution">
    <text evidence="1">The sequence shown here is derived from an EMBL/GenBank/DDBJ whole genome shotgun (WGS) entry which is preliminary data.</text>
</comment>
<dbReference type="Gene3D" id="3.80.10.10">
    <property type="entry name" value="Ribonuclease Inhibitor"/>
    <property type="match status" value="3"/>
</dbReference>
<dbReference type="Proteomes" id="UP000663874">
    <property type="component" value="Unassembled WGS sequence"/>
</dbReference>